<dbReference type="InterPro" id="IPR003439">
    <property type="entry name" value="ABC_transporter-like_ATP-bd"/>
</dbReference>
<proteinExistence type="inferred from homology"/>
<dbReference type="InterPro" id="IPR027417">
    <property type="entry name" value="P-loop_NTPase"/>
</dbReference>
<organism evidence="6 7">
    <name type="scientific">Anaeromyxobacter dehalogenans (strain ATCC BAA-258 / DSM 21875 / 2CP-1)</name>
    <dbReference type="NCBI Taxonomy" id="455488"/>
    <lineage>
        <taxon>Bacteria</taxon>
        <taxon>Pseudomonadati</taxon>
        <taxon>Myxococcota</taxon>
        <taxon>Myxococcia</taxon>
        <taxon>Myxococcales</taxon>
        <taxon>Cystobacterineae</taxon>
        <taxon>Anaeromyxobacteraceae</taxon>
        <taxon>Anaeromyxobacter</taxon>
    </lineage>
</organism>
<dbReference type="RefSeq" id="WP_012632067.1">
    <property type="nucleotide sequence ID" value="NC_011891.1"/>
</dbReference>
<dbReference type="EMBL" id="CP001359">
    <property type="protein sequence ID" value="ACL64027.1"/>
    <property type="molecule type" value="Genomic_DNA"/>
</dbReference>
<dbReference type="PANTHER" id="PTHR43335">
    <property type="entry name" value="ABC TRANSPORTER, ATP-BINDING PROTEIN"/>
    <property type="match status" value="1"/>
</dbReference>
<keyword evidence="4" id="KW-0067">ATP-binding</keyword>
<evidence type="ECO:0000256" key="2">
    <source>
        <dbReference type="ARBA" id="ARBA00022448"/>
    </source>
</evidence>
<evidence type="ECO:0000256" key="1">
    <source>
        <dbReference type="ARBA" id="ARBA00005417"/>
    </source>
</evidence>
<dbReference type="GO" id="GO:0016887">
    <property type="term" value="F:ATP hydrolysis activity"/>
    <property type="evidence" value="ECO:0007669"/>
    <property type="project" value="InterPro"/>
</dbReference>
<dbReference type="KEGG" id="acp:A2cp1_0670"/>
<keyword evidence="3" id="KW-0547">Nucleotide-binding</keyword>
<gene>
    <name evidence="6" type="ordered locus">A2cp1_0670</name>
</gene>
<keyword evidence="2" id="KW-0813">Transport</keyword>
<dbReference type="InterPro" id="IPR017871">
    <property type="entry name" value="ABC_transporter-like_CS"/>
</dbReference>
<dbReference type="PROSITE" id="PS50893">
    <property type="entry name" value="ABC_TRANSPORTER_2"/>
    <property type="match status" value="1"/>
</dbReference>
<dbReference type="AlphaFoldDB" id="B8JCZ9"/>
<evidence type="ECO:0000256" key="4">
    <source>
        <dbReference type="ARBA" id="ARBA00022840"/>
    </source>
</evidence>
<dbReference type="CDD" id="cd03230">
    <property type="entry name" value="ABC_DR_subfamily_A"/>
    <property type="match status" value="1"/>
</dbReference>
<dbReference type="Pfam" id="PF00005">
    <property type="entry name" value="ABC_tran"/>
    <property type="match status" value="1"/>
</dbReference>
<name>B8JCZ9_ANAD2</name>
<reference evidence="6" key="1">
    <citation type="submission" date="2009-01" db="EMBL/GenBank/DDBJ databases">
        <title>Complete sequence of Anaeromyxobacter dehalogenans 2CP-1.</title>
        <authorList>
            <consortium name="US DOE Joint Genome Institute"/>
            <person name="Lucas S."/>
            <person name="Copeland A."/>
            <person name="Lapidus A."/>
            <person name="Glavina del Rio T."/>
            <person name="Dalin E."/>
            <person name="Tice H."/>
            <person name="Bruce D."/>
            <person name="Goodwin L."/>
            <person name="Pitluck S."/>
            <person name="Saunders E."/>
            <person name="Brettin T."/>
            <person name="Detter J.C."/>
            <person name="Han C."/>
            <person name="Larimer F."/>
            <person name="Land M."/>
            <person name="Hauser L."/>
            <person name="Kyrpides N."/>
            <person name="Ovchinnikova G."/>
            <person name="Beliaev A.S."/>
            <person name="Richardson P."/>
        </authorList>
    </citation>
    <scope>NUCLEOTIDE SEQUENCE</scope>
    <source>
        <strain evidence="6">2CP-1</strain>
    </source>
</reference>
<dbReference type="GO" id="GO:0005524">
    <property type="term" value="F:ATP binding"/>
    <property type="evidence" value="ECO:0007669"/>
    <property type="project" value="UniProtKB-KW"/>
</dbReference>
<evidence type="ECO:0000259" key="5">
    <source>
        <dbReference type="PROSITE" id="PS50893"/>
    </source>
</evidence>
<dbReference type="PROSITE" id="PS00211">
    <property type="entry name" value="ABC_TRANSPORTER_1"/>
    <property type="match status" value="1"/>
</dbReference>
<protein>
    <submittedName>
        <fullName evidence="6">ABC transporter related</fullName>
    </submittedName>
</protein>
<dbReference type="SUPFAM" id="SSF52540">
    <property type="entry name" value="P-loop containing nucleoside triphosphate hydrolases"/>
    <property type="match status" value="1"/>
</dbReference>
<dbReference type="SMART" id="SM00382">
    <property type="entry name" value="AAA"/>
    <property type="match status" value="1"/>
</dbReference>
<sequence>MILRTEKLTKVFEVGLLARKVTAVDALDLEVAPGEIFGFVGPNGAGKTTTIKMLMGLIYPTSGRASIFDDPIPSRRAKARIGYLPEHPAYYEFLTGREALHFFAKLSDVPGAERERRCDELLELVGLSAAADRQIRKYSKGMQQRLGIAQALVGDPALVVLDEPMSGLDPVGRKDVRDLILELKRRGKTVFFSTHILPDVESLCDRVGVILRGKLRDVGRIDELLSGNVRAVELTAAVPAAAREALSHGKLLRADGDRLTVVFDDALAADAAVGAVVRAGGKVIALTPHRDTLEDFFVRRLTEVHGAEAEPAAAAGGA</sequence>
<dbReference type="Proteomes" id="UP000007089">
    <property type="component" value="Chromosome"/>
</dbReference>
<feature type="domain" description="ABC transporter" evidence="5">
    <location>
        <begin position="3"/>
        <end position="237"/>
    </location>
</feature>
<comment type="similarity">
    <text evidence="1">Belongs to the ABC transporter superfamily.</text>
</comment>
<dbReference type="PANTHER" id="PTHR43335:SF4">
    <property type="entry name" value="ABC TRANSPORTER, ATP-BINDING PROTEIN"/>
    <property type="match status" value="1"/>
</dbReference>
<evidence type="ECO:0000313" key="7">
    <source>
        <dbReference type="Proteomes" id="UP000007089"/>
    </source>
</evidence>
<evidence type="ECO:0000313" key="6">
    <source>
        <dbReference type="EMBL" id="ACL64027.1"/>
    </source>
</evidence>
<dbReference type="Gene3D" id="3.40.50.300">
    <property type="entry name" value="P-loop containing nucleotide triphosphate hydrolases"/>
    <property type="match status" value="1"/>
</dbReference>
<accession>B8JCZ9</accession>
<dbReference type="InterPro" id="IPR003593">
    <property type="entry name" value="AAA+_ATPase"/>
</dbReference>
<keyword evidence="7" id="KW-1185">Reference proteome</keyword>
<evidence type="ECO:0000256" key="3">
    <source>
        <dbReference type="ARBA" id="ARBA00022741"/>
    </source>
</evidence>
<dbReference type="HOGENOM" id="CLU_000604_1_2_7"/>